<evidence type="ECO:0000313" key="11">
    <source>
        <dbReference type="Proteomes" id="UP000220527"/>
    </source>
</evidence>
<feature type="transmembrane region" description="Helical" evidence="7">
    <location>
        <begin position="36"/>
        <end position="57"/>
    </location>
</feature>
<dbReference type="PRINTS" id="PR01434">
    <property type="entry name" value="NADHDHGNASE5"/>
</dbReference>
<dbReference type="Pfam" id="PF00662">
    <property type="entry name" value="Proton_antipo_N"/>
    <property type="match status" value="1"/>
</dbReference>
<feature type="transmembrane region" description="Helical" evidence="7">
    <location>
        <begin position="351"/>
        <end position="373"/>
    </location>
</feature>
<evidence type="ECO:0000259" key="9">
    <source>
        <dbReference type="Pfam" id="PF00662"/>
    </source>
</evidence>
<feature type="transmembrane region" description="Helical" evidence="7">
    <location>
        <begin position="118"/>
        <end position="142"/>
    </location>
</feature>
<dbReference type="GO" id="GO:0008137">
    <property type="term" value="F:NADH dehydrogenase (ubiquinone) activity"/>
    <property type="evidence" value="ECO:0007669"/>
    <property type="project" value="InterPro"/>
</dbReference>
<feature type="transmembrane region" description="Helical" evidence="7">
    <location>
        <begin position="727"/>
        <end position="745"/>
    </location>
</feature>
<feature type="transmembrane region" description="Helical" evidence="7">
    <location>
        <begin position="591"/>
        <end position="615"/>
    </location>
</feature>
<keyword evidence="2 5" id="KW-0812">Transmembrane</keyword>
<dbReference type="GO" id="GO:0012505">
    <property type="term" value="C:endomembrane system"/>
    <property type="evidence" value="ECO:0007669"/>
    <property type="project" value="UniProtKB-SubCell"/>
</dbReference>
<dbReference type="InterPro" id="IPR018393">
    <property type="entry name" value="NADHpl_OxRdtase_5_subgr"/>
</dbReference>
<feature type="transmembrane region" description="Helical" evidence="7">
    <location>
        <begin position="436"/>
        <end position="458"/>
    </location>
</feature>
<dbReference type="OrthoDB" id="9807568at2"/>
<feature type="transmembrane region" description="Helical" evidence="7">
    <location>
        <begin position="379"/>
        <end position="400"/>
    </location>
</feature>
<feature type="transmembrane region" description="Helical" evidence="7">
    <location>
        <begin position="470"/>
        <end position="490"/>
    </location>
</feature>
<accession>A0A2A6RM12</accession>
<feature type="transmembrane region" description="Helical" evidence="7">
    <location>
        <begin position="149"/>
        <end position="166"/>
    </location>
</feature>
<evidence type="ECO:0000259" key="8">
    <source>
        <dbReference type="Pfam" id="PF00361"/>
    </source>
</evidence>
<evidence type="ECO:0000256" key="3">
    <source>
        <dbReference type="ARBA" id="ARBA00022989"/>
    </source>
</evidence>
<sequence length="746" mass="81055">MAFFLQYAWLIPVLPLLGCALITFTPLRQSKAASGWTAIVLMGVAALLAVGLLAASAQGHTLYQGQVGQLEVASPADGNAEAYAQPFQFPEPNLVQRFAWAPMGDSVFSMGFYVDTPVAALLAMVTITSFCIHLFSLGYMAANPRQSRFFSFISLFTAAMLLMSMADNLLLFFMAWEVMGLCSYLLIGFLYERPQAYRAAVKAFITTRIGDVLLLLGLVYLYTQAGSLAFGNGPGEIFDPELLQRLGSETGFLGLSHATVIALLIFAGTVGKSAQFPLHVWLPDAMEGPTPVSALIHAATMVSAGVFLVARTFPIFTADDGTALLVVSIIGAFTALFAATIAVAQYDIKRILAYSTLSQLGFMVAVLGIGGWVAGMFHLLTHAFFKALLFLGSGSIIHAMEATPKIAALHHKDEYAAQQTAQDIRNMGGLRTRLPWTFWTYTMGFLALAGVVPFAGFWSKDEILADAFKGGHWVVFTVLALAAFLTAFYMTRQWYLVFFGAYRGDTPVVYQNPERAAHSHHAHGHADHGHEHDDHGHGHMNTGAHWHEDPRMIAPLVILASFAVTAGMFNLPFGGPIGHWLSDIWGQKAVAFSFLVAGISLLIAFGGIAAGWALYSKAFSRADERDPLDLRAPALFKLLHEKYRIDELYQATVIRTTALLALAWAWLDRNVVDRIVNGVGSVTMGVGKVNFIVDDTLFNDGPDAVADGTVATGKRTRRIQTGKAQDYLVYVFGGALVLALLWLYVL</sequence>
<dbReference type="GO" id="GO:0003954">
    <property type="term" value="F:NADH dehydrogenase activity"/>
    <property type="evidence" value="ECO:0007669"/>
    <property type="project" value="TreeGrafter"/>
</dbReference>
<evidence type="ECO:0000256" key="2">
    <source>
        <dbReference type="ARBA" id="ARBA00022692"/>
    </source>
</evidence>
<dbReference type="InterPro" id="IPR003945">
    <property type="entry name" value="NU5C-like"/>
</dbReference>
<dbReference type="InterPro" id="IPR001750">
    <property type="entry name" value="ND/Mrp_TM"/>
</dbReference>
<dbReference type="PRINTS" id="PR01435">
    <property type="entry name" value="NPOXDRDTASE5"/>
</dbReference>
<feature type="transmembrane region" description="Helical" evidence="7">
    <location>
        <begin position="6"/>
        <end position="24"/>
    </location>
</feature>
<keyword evidence="4 7" id="KW-0472">Membrane</keyword>
<dbReference type="GO" id="GO:0015990">
    <property type="term" value="P:electron transport coupled proton transport"/>
    <property type="evidence" value="ECO:0007669"/>
    <property type="project" value="TreeGrafter"/>
</dbReference>
<feature type="region of interest" description="Disordered" evidence="6">
    <location>
        <begin position="520"/>
        <end position="541"/>
    </location>
</feature>
<dbReference type="RefSeq" id="WP_097643144.1">
    <property type="nucleotide sequence ID" value="NZ_NQWI01000017.1"/>
</dbReference>
<dbReference type="AlphaFoldDB" id="A0A2A6RM12"/>
<dbReference type="NCBIfam" id="TIGR01974">
    <property type="entry name" value="NDH_I_L"/>
    <property type="match status" value="1"/>
</dbReference>
<dbReference type="Proteomes" id="UP000220527">
    <property type="component" value="Unassembled WGS sequence"/>
</dbReference>
<feature type="transmembrane region" description="Helical" evidence="7">
    <location>
        <begin position="212"/>
        <end position="231"/>
    </location>
</feature>
<dbReference type="GO" id="GO:0016020">
    <property type="term" value="C:membrane"/>
    <property type="evidence" value="ECO:0007669"/>
    <property type="project" value="UniProtKB-SubCell"/>
</dbReference>
<organism evidence="10 11">
    <name type="scientific">Candidatus Viridilinea mediisalina</name>
    <dbReference type="NCBI Taxonomy" id="2024553"/>
    <lineage>
        <taxon>Bacteria</taxon>
        <taxon>Bacillati</taxon>
        <taxon>Chloroflexota</taxon>
        <taxon>Chloroflexia</taxon>
        <taxon>Chloroflexales</taxon>
        <taxon>Chloroflexineae</taxon>
        <taxon>Oscillochloridaceae</taxon>
        <taxon>Candidatus Viridilinea</taxon>
    </lineage>
</organism>
<keyword evidence="3 7" id="KW-1133">Transmembrane helix</keyword>
<evidence type="ECO:0000256" key="4">
    <source>
        <dbReference type="ARBA" id="ARBA00023136"/>
    </source>
</evidence>
<feature type="transmembrane region" description="Helical" evidence="7">
    <location>
        <begin position="251"/>
        <end position="271"/>
    </location>
</feature>
<feature type="transmembrane region" description="Helical" evidence="7">
    <location>
        <begin position="292"/>
        <end position="310"/>
    </location>
</feature>
<evidence type="ECO:0000256" key="7">
    <source>
        <dbReference type="SAM" id="Phobius"/>
    </source>
</evidence>
<evidence type="ECO:0000256" key="6">
    <source>
        <dbReference type="SAM" id="MobiDB-lite"/>
    </source>
</evidence>
<dbReference type="PANTHER" id="PTHR42829">
    <property type="entry name" value="NADH-UBIQUINONE OXIDOREDUCTASE CHAIN 5"/>
    <property type="match status" value="1"/>
</dbReference>
<dbReference type="PANTHER" id="PTHR42829:SF2">
    <property type="entry name" value="NADH-UBIQUINONE OXIDOREDUCTASE CHAIN 5"/>
    <property type="match status" value="1"/>
</dbReference>
<proteinExistence type="predicted"/>
<feature type="domain" description="NADH:quinone oxidoreductase/Mrp antiporter transmembrane" evidence="8">
    <location>
        <begin position="166"/>
        <end position="486"/>
    </location>
</feature>
<comment type="caution">
    <text evidence="10">The sequence shown here is derived from an EMBL/GenBank/DDBJ whole genome shotgun (WGS) entry which is preliminary data.</text>
</comment>
<comment type="subcellular location">
    <subcellularLocation>
        <location evidence="1">Endomembrane system</location>
        <topology evidence="1">Multi-pass membrane protein</topology>
    </subcellularLocation>
    <subcellularLocation>
        <location evidence="5">Membrane</location>
        <topology evidence="5">Multi-pass membrane protein</topology>
    </subcellularLocation>
</comment>
<feature type="compositionally biased region" description="Basic and acidic residues" evidence="6">
    <location>
        <begin position="524"/>
        <end position="537"/>
    </location>
</feature>
<gene>
    <name evidence="10" type="ORF">CJ255_05780</name>
</gene>
<evidence type="ECO:0000256" key="1">
    <source>
        <dbReference type="ARBA" id="ARBA00004127"/>
    </source>
</evidence>
<feature type="transmembrane region" description="Helical" evidence="7">
    <location>
        <begin position="552"/>
        <end position="571"/>
    </location>
</feature>
<dbReference type="Gene3D" id="1.20.5.2700">
    <property type="match status" value="2"/>
</dbReference>
<feature type="domain" description="NADH-Ubiquinone oxidoreductase (complex I) chain 5 N-terminal" evidence="9">
    <location>
        <begin position="100"/>
        <end position="150"/>
    </location>
</feature>
<feature type="transmembrane region" description="Helical" evidence="7">
    <location>
        <begin position="322"/>
        <end position="344"/>
    </location>
</feature>
<feature type="transmembrane region" description="Helical" evidence="7">
    <location>
        <begin position="172"/>
        <end position="191"/>
    </location>
</feature>
<protein>
    <submittedName>
        <fullName evidence="10">NADH-quinone oxidoreductase subunit L</fullName>
    </submittedName>
</protein>
<dbReference type="NCBIfam" id="NF005141">
    <property type="entry name" value="PRK06590.1"/>
    <property type="match status" value="1"/>
</dbReference>
<dbReference type="InterPro" id="IPR001516">
    <property type="entry name" value="Proton_antipo_N"/>
</dbReference>
<evidence type="ECO:0000313" key="10">
    <source>
        <dbReference type="EMBL" id="PDW03973.1"/>
    </source>
</evidence>
<dbReference type="GO" id="GO:0042773">
    <property type="term" value="P:ATP synthesis coupled electron transport"/>
    <property type="evidence" value="ECO:0007669"/>
    <property type="project" value="InterPro"/>
</dbReference>
<keyword evidence="11" id="KW-1185">Reference proteome</keyword>
<evidence type="ECO:0000256" key="5">
    <source>
        <dbReference type="RuleBase" id="RU000320"/>
    </source>
</evidence>
<dbReference type="Pfam" id="PF00361">
    <property type="entry name" value="Proton_antipo_M"/>
    <property type="match status" value="1"/>
</dbReference>
<reference evidence="11" key="1">
    <citation type="submission" date="2017-08" db="EMBL/GenBank/DDBJ databases">
        <authorList>
            <person name="Grouzdev D.S."/>
            <person name="Gaisin V.A."/>
            <person name="Rysina M.S."/>
            <person name="Gorlenko V.M."/>
        </authorList>
    </citation>
    <scope>NUCLEOTIDE SEQUENCE [LARGE SCALE GENOMIC DNA]</scope>
    <source>
        <strain evidence="11">Kir15-3F</strain>
    </source>
</reference>
<name>A0A2A6RM12_9CHLR</name>
<dbReference type="EMBL" id="NQWI01000017">
    <property type="protein sequence ID" value="PDW03973.1"/>
    <property type="molecule type" value="Genomic_DNA"/>
</dbReference>